<dbReference type="Pfam" id="PF09537">
    <property type="entry name" value="DUF2383"/>
    <property type="match status" value="1"/>
</dbReference>
<reference evidence="2 3" key="1">
    <citation type="journal article" date="2019" name="Biochem. Eng. J.">
        <title>Metabolic engineering of the marine bacteria Neptunomonas concharum for the production of acetoin and meso-2,3-butanediol from acetate.</title>
        <authorList>
            <person name="Li W."/>
            <person name="Pu N."/>
            <person name="Liu C.-X."/>
            <person name="Yuan Q.-P."/>
            <person name="Li Z.-J."/>
        </authorList>
    </citation>
    <scope>NUCLEOTIDE SEQUENCE [LARGE SCALE GENOMIC DNA]</scope>
    <source>
        <strain evidence="2 3">JCM17730</strain>
    </source>
</reference>
<dbReference type="EMBL" id="CP043869">
    <property type="protein sequence ID" value="QEQ97508.1"/>
    <property type="molecule type" value="Genomic_DNA"/>
</dbReference>
<keyword evidence="3" id="KW-1185">Reference proteome</keyword>
<accession>A0A5P1RD05</accession>
<proteinExistence type="predicted"/>
<dbReference type="AlphaFoldDB" id="A0A5P1RD05"/>
<organism evidence="2 3">
    <name type="scientific">Neptunomonas concharum</name>
    <dbReference type="NCBI Taxonomy" id="1031538"/>
    <lineage>
        <taxon>Bacteria</taxon>
        <taxon>Pseudomonadati</taxon>
        <taxon>Pseudomonadota</taxon>
        <taxon>Gammaproteobacteria</taxon>
        <taxon>Oceanospirillales</taxon>
        <taxon>Oceanospirillaceae</taxon>
        <taxon>Neptunomonas</taxon>
    </lineage>
</organism>
<dbReference type="Proteomes" id="UP000324760">
    <property type="component" value="Chromosome"/>
</dbReference>
<evidence type="ECO:0000313" key="3">
    <source>
        <dbReference type="Proteomes" id="UP000324760"/>
    </source>
</evidence>
<dbReference type="KEGG" id="ncu:F0U83_12710"/>
<dbReference type="OrthoDB" id="282393at2"/>
<dbReference type="InterPro" id="IPR019052">
    <property type="entry name" value="DUF2383"/>
</dbReference>
<dbReference type="RefSeq" id="WP_138986852.1">
    <property type="nucleotide sequence ID" value="NZ_CP043869.1"/>
</dbReference>
<dbReference type="InterPro" id="IPR012347">
    <property type="entry name" value="Ferritin-like"/>
</dbReference>
<sequence>MSGTYDHDLLDKLIEVCQEGSLFYHEMSQNTKNLALASLFREIASCRAYIVSDLSTLKAHLVSTSSSFDEVVDTTKTTYKQLKWLTADIHSLYFVEQLELAEEHVINTFRAGVQNIKNALLAEKLALHIATLQLLQDKLKAYKVELEKRSAL</sequence>
<gene>
    <name evidence="2" type="ORF">F0U83_12710</name>
</gene>
<name>A0A5P1RD05_9GAMM</name>
<feature type="domain" description="DUF2383" evidence="1">
    <location>
        <begin position="10"/>
        <end position="110"/>
    </location>
</feature>
<protein>
    <submittedName>
        <fullName evidence="2">DUF2383 domain-containing protein</fullName>
    </submittedName>
</protein>
<evidence type="ECO:0000313" key="2">
    <source>
        <dbReference type="EMBL" id="QEQ97508.1"/>
    </source>
</evidence>
<dbReference type="Gene3D" id="1.20.1260.10">
    <property type="match status" value="1"/>
</dbReference>
<evidence type="ECO:0000259" key="1">
    <source>
        <dbReference type="Pfam" id="PF09537"/>
    </source>
</evidence>